<evidence type="ECO:0000313" key="4">
    <source>
        <dbReference type="EMBL" id="KAG1894345.1"/>
    </source>
</evidence>
<accession>A0AAD4HE70</accession>
<dbReference type="AlphaFoldDB" id="A0AAD4HE70"/>
<dbReference type="EMBL" id="JABBWK010000081">
    <property type="protein sequence ID" value="KAG1894345.1"/>
    <property type="molecule type" value="Genomic_DNA"/>
</dbReference>
<dbReference type="Gene3D" id="1.25.40.10">
    <property type="entry name" value="Tetratricopeptide repeat domain"/>
    <property type="match status" value="1"/>
</dbReference>
<dbReference type="InterPro" id="IPR011990">
    <property type="entry name" value="TPR-like_helical_dom_sf"/>
</dbReference>
<dbReference type="PANTHER" id="PTHR19879">
    <property type="entry name" value="TRANSCRIPTION INITIATION FACTOR TFIID"/>
    <property type="match status" value="1"/>
</dbReference>
<name>A0AAD4HE70_9AGAM</name>
<dbReference type="InterPro" id="IPR019775">
    <property type="entry name" value="WD40_repeat_CS"/>
</dbReference>
<dbReference type="Pfam" id="PF00400">
    <property type="entry name" value="WD40"/>
    <property type="match status" value="4"/>
</dbReference>
<dbReference type="InterPro" id="IPR015943">
    <property type="entry name" value="WD40/YVTN_repeat-like_dom_sf"/>
</dbReference>
<dbReference type="SUPFAM" id="SSF50978">
    <property type="entry name" value="WD40 repeat-like"/>
    <property type="match status" value="1"/>
</dbReference>
<feature type="repeat" description="WD" evidence="3">
    <location>
        <begin position="6"/>
        <end position="47"/>
    </location>
</feature>
<keyword evidence="5" id="KW-1185">Reference proteome</keyword>
<evidence type="ECO:0000256" key="3">
    <source>
        <dbReference type="PROSITE-ProRule" id="PRU00221"/>
    </source>
</evidence>
<gene>
    <name evidence="4" type="ORF">F5891DRAFT_1062997</name>
</gene>
<dbReference type="GeneID" id="64657283"/>
<feature type="repeat" description="WD" evidence="3">
    <location>
        <begin position="60"/>
        <end position="94"/>
    </location>
</feature>
<organism evidence="4 5">
    <name type="scientific">Suillus fuscotomentosus</name>
    <dbReference type="NCBI Taxonomy" id="1912939"/>
    <lineage>
        <taxon>Eukaryota</taxon>
        <taxon>Fungi</taxon>
        <taxon>Dikarya</taxon>
        <taxon>Basidiomycota</taxon>
        <taxon>Agaricomycotina</taxon>
        <taxon>Agaricomycetes</taxon>
        <taxon>Agaricomycetidae</taxon>
        <taxon>Boletales</taxon>
        <taxon>Suillineae</taxon>
        <taxon>Suillaceae</taxon>
        <taxon>Suillus</taxon>
    </lineage>
</organism>
<reference evidence="4" key="1">
    <citation type="journal article" date="2020" name="New Phytol.">
        <title>Comparative genomics reveals dynamic genome evolution in host specialist ectomycorrhizal fungi.</title>
        <authorList>
            <person name="Lofgren L.A."/>
            <person name="Nguyen N.H."/>
            <person name="Vilgalys R."/>
            <person name="Ruytinx J."/>
            <person name="Liao H.L."/>
            <person name="Branco S."/>
            <person name="Kuo A."/>
            <person name="LaButti K."/>
            <person name="Lipzen A."/>
            <person name="Andreopoulos W."/>
            <person name="Pangilinan J."/>
            <person name="Riley R."/>
            <person name="Hundley H."/>
            <person name="Na H."/>
            <person name="Barry K."/>
            <person name="Grigoriev I.V."/>
            <person name="Stajich J.E."/>
            <person name="Kennedy P.G."/>
        </authorList>
    </citation>
    <scope>NUCLEOTIDE SEQUENCE</scope>
    <source>
        <strain evidence="4">FC203</strain>
    </source>
</reference>
<dbReference type="InterPro" id="IPR036322">
    <property type="entry name" value="WD40_repeat_dom_sf"/>
</dbReference>
<dbReference type="PROSITE" id="PS50294">
    <property type="entry name" value="WD_REPEATS_REGION"/>
    <property type="match status" value="4"/>
</dbReference>
<dbReference type="InterPro" id="IPR001680">
    <property type="entry name" value="WD40_rpt"/>
</dbReference>
<sequence length="489" mass="53993">MVFNPLVKHTEKVNSVCFSPDGRRVASGSHDSTVVVWNAETGAVLATLDHRNGGKTGVHVWSVSFSPDGLKLASGSSDHTIRVWRTVNAECLLKINAGLQWTVRSVVWSPDGNQLVSVASNNTAKFWDSSSGEKIGQPCIGHTRWITCLAISSDNSFIATASGDSTVRLWCTKTHKQIGHVLEHAKKVHFVAISPDAELLVTRSGADHGDLLLWSVRDILEHGKVEESTTEDEEIQGEQLCRSETQSCCDSKNEHICDNINHKEPSVDQDSTCDSSDFHDALSSISDDQDLLFDIFAIRKTVRNSWDLHIIEDLLTHEIEFDEDDNRCDTYANRSIVRARKFEWDDALQDAVKSIAIQPSLLGYVSKGIALCGNKQLWDAMEAFDSAFVFSNSDPNILNLLLLIKAIALFYAGRHDEAMRRVQDLTTASQHSDPIPCSVANVSFVSNLKFLSLSTKPVSRIYMCSLQPLLSRMGGTAKPPINSIVVFPV</sequence>
<comment type="caution">
    <text evidence="4">The sequence shown here is derived from an EMBL/GenBank/DDBJ whole genome shotgun (WGS) entry which is preliminary data.</text>
</comment>
<dbReference type="PROSITE" id="PS50082">
    <property type="entry name" value="WD_REPEATS_2"/>
    <property type="match status" value="4"/>
</dbReference>
<dbReference type="SUPFAM" id="SSF48452">
    <property type="entry name" value="TPR-like"/>
    <property type="match status" value="1"/>
</dbReference>
<protein>
    <submittedName>
        <fullName evidence="4">WD40-repeat-containing domain protein</fullName>
    </submittedName>
</protein>
<keyword evidence="2" id="KW-0677">Repeat</keyword>
<dbReference type="CDD" id="cd00200">
    <property type="entry name" value="WD40"/>
    <property type="match status" value="1"/>
</dbReference>
<keyword evidence="1 3" id="KW-0853">WD repeat</keyword>
<dbReference type="SMART" id="SM00320">
    <property type="entry name" value="WD40"/>
    <property type="match status" value="5"/>
</dbReference>
<evidence type="ECO:0000256" key="2">
    <source>
        <dbReference type="ARBA" id="ARBA00022737"/>
    </source>
</evidence>
<proteinExistence type="predicted"/>
<dbReference type="Proteomes" id="UP001195769">
    <property type="component" value="Unassembled WGS sequence"/>
</dbReference>
<feature type="repeat" description="WD" evidence="3">
    <location>
        <begin position="103"/>
        <end position="137"/>
    </location>
</feature>
<dbReference type="RefSeq" id="XP_041219921.1">
    <property type="nucleotide sequence ID" value="XM_041362985.1"/>
</dbReference>
<evidence type="ECO:0000256" key="1">
    <source>
        <dbReference type="ARBA" id="ARBA00022574"/>
    </source>
</evidence>
<dbReference type="InterPro" id="IPR020472">
    <property type="entry name" value="WD40_PAC1"/>
</dbReference>
<evidence type="ECO:0000313" key="5">
    <source>
        <dbReference type="Proteomes" id="UP001195769"/>
    </source>
</evidence>
<dbReference type="PROSITE" id="PS00678">
    <property type="entry name" value="WD_REPEATS_1"/>
    <property type="match status" value="2"/>
</dbReference>
<dbReference type="PRINTS" id="PR00320">
    <property type="entry name" value="GPROTEINBRPT"/>
</dbReference>
<dbReference type="Gene3D" id="2.130.10.10">
    <property type="entry name" value="YVTN repeat-like/Quinoprotein amine dehydrogenase"/>
    <property type="match status" value="2"/>
</dbReference>
<dbReference type="PANTHER" id="PTHR19879:SF9">
    <property type="entry name" value="TRANSCRIPTION INITIATION FACTOR TFIID SUBUNIT 5"/>
    <property type="match status" value="1"/>
</dbReference>
<feature type="repeat" description="WD" evidence="3">
    <location>
        <begin position="139"/>
        <end position="170"/>
    </location>
</feature>